<feature type="region of interest" description="Disordered" evidence="1">
    <location>
        <begin position="19"/>
        <end position="66"/>
    </location>
</feature>
<feature type="chain" id="PRO_5043683780" description="Lipoprotein" evidence="2">
    <location>
        <begin position="22"/>
        <end position="157"/>
    </location>
</feature>
<protein>
    <recommendedName>
        <fullName evidence="4">Lipoprotein</fullName>
    </recommendedName>
</protein>
<evidence type="ECO:0000256" key="1">
    <source>
        <dbReference type="SAM" id="MobiDB-lite"/>
    </source>
</evidence>
<feature type="compositionally biased region" description="Low complexity" evidence="1">
    <location>
        <begin position="26"/>
        <end position="61"/>
    </location>
</feature>
<organism evidence="3">
    <name type="scientific">Arthrobacter sp. K5</name>
    <dbReference type="NCBI Taxonomy" id="2839623"/>
    <lineage>
        <taxon>Bacteria</taxon>
        <taxon>Bacillati</taxon>
        <taxon>Actinomycetota</taxon>
        <taxon>Actinomycetes</taxon>
        <taxon>Micrococcales</taxon>
        <taxon>Micrococcaceae</taxon>
        <taxon>Arthrobacter</taxon>
    </lineage>
</organism>
<sequence length="157" mass="15469">MRKRALLLPAALLLAASGCSGGGSDPAGSGPSASPSTTSTTAVSQPPSESSPPTTAPSLPTDVSTSLNAIDALQEHTCAAGPDGQWTFKGTLVNSSDKAKKYTVAIAVTVGAAVQGHALITETVQAGKSAEVSAEKFAKTAGQTGTCEPVVSVEDAS</sequence>
<evidence type="ECO:0000313" key="3">
    <source>
        <dbReference type="EMBL" id="XCH13210.1"/>
    </source>
</evidence>
<keyword evidence="2" id="KW-0732">Signal</keyword>
<dbReference type="AlphaFoldDB" id="A0AAU8EWN4"/>
<gene>
    <name evidence="3" type="ORF">ABRP34_09600</name>
</gene>
<proteinExistence type="predicted"/>
<accession>A0AAU8EWN4</accession>
<evidence type="ECO:0008006" key="4">
    <source>
        <dbReference type="Google" id="ProtNLM"/>
    </source>
</evidence>
<dbReference type="RefSeq" id="WP_353713055.1">
    <property type="nucleotide sequence ID" value="NZ_CP159279.1"/>
</dbReference>
<feature type="signal peptide" evidence="2">
    <location>
        <begin position="1"/>
        <end position="21"/>
    </location>
</feature>
<dbReference type="PROSITE" id="PS51257">
    <property type="entry name" value="PROKAR_LIPOPROTEIN"/>
    <property type="match status" value="1"/>
</dbReference>
<reference evidence="3" key="1">
    <citation type="submission" date="2024-06" db="EMBL/GenBank/DDBJ databases">
        <title>Biodegradation of dimethachlon by Arthrobacter sp. K5: mechanistic insights and ecological implications.</title>
        <authorList>
            <person name="Hu S."/>
            <person name="Lu P."/>
        </authorList>
    </citation>
    <scope>NUCLEOTIDE SEQUENCE</scope>
    <source>
        <strain evidence="3">K5</strain>
    </source>
</reference>
<name>A0AAU8EWN4_9MICC</name>
<evidence type="ECO:0000256" key="2">
    <source>
        <dbReference type="SAM" id="SignalP"/>
    </source>
</evidence>
<dbReference type="EMBL" id="CP159279">
    <property type="protein sequence ID" value="XCH13210.1"/>
    <property type="molecule type" value="Genomic_DNA"/>
</dbReference>